<reference evidence="8" key="1">
    <citation type="submission" date="2017-06" db="EMBL/GenBank/DDBJ databases">
        <title>Genome analysis of Fimbriiglobus ruber SP5, the first member of the order Planctomycetales with confirmed chitinolytic capability.</title>
        <authorList>
            <person name="Ravin N.V."/>
            <person name="Rakitin A.L."/>
            <person name="Ivanova A.A."/>
            <person name="Beletsky A.V."/>
            <person name="Kulichevskaya I.S."/>
            <person name="Mardanov A.V."/>
            <person name="Dedysh S.N."/>
        </authorList>
    </citation>
    <scope>NUCLEOTIDE SEQUENCE [LARGE SCALE GENOMIC DNA]</scope>
    <source>
        <strain evidence="8">SP5</strain>
    </source>
</reference>
<evidence type="ECO:0000256" key="3">
    <source>
        <dbReference type="ARBA" id="ARBA00022692"/>
    </source>
</evidence>
<keyword evidence="5 6" id="KW-0472">Membrane</keyword>
<evidence type="ECO:0000313" key="7">
    <source>
        <dbReference type="EMBL" id="OWK47205.1"/>
    </source>
</evidence>
<evidence type="ECO:0000256" key="2">
    <source>
        <dbReference type="ARBA" id="ARBA00022475"/>
    </source>
</evidence>
<comment type="subcellular location">
    <subcellularLocation>
        <location evidence="1">Cell membrane</location>
        <topology evidence="1">Multi-pass membrane protein</topology>
    </subcellularLocation>
</comment>
<evidence type="ECO:0000256" key="1">
    <source>
        <dbReference type="ARBA" id="ARBA00004651"/>
    </source>
</evidence>
<dbReference type="EMBL" id="NIDE01000001">
    <property type="protein sequence ID" value="OWK47205.1"/>
    <property type="molecule type" value="Genomic_DNA"/>
</dbReference>
<keyword evidence="4 6" id="KW-1133">Transmembrane helix</keyword>
<feature type="transmembrane region" description="Helical" evidence="6">
    <location>
        <begin position="276"/>
        <end position="296"/>
    </location>
</feature>
<sequence>MLVVKSVLAAVIVGAVGWQFARTLRSPELWEHEFSVRHEYLIPAGFLYLAAHTLWGTFWWQLLRSQGAHVPWIVGIRAYFVSQFGKYVPGKAWVLVLRVGLLHGYGLSPATVAVTATYETLTSMAAGALLGICLLPWAGNGVGIQLDSGQGVALIGIAGLPLALGLLNRATARIAARRRGPDARPLPSPSLRLLAQGLLQDTAGWCLLGLSLWLTVRGLTGGDIPMNTLVFLQDLAAVSLAYVAGFVVLVSPGGLGAREFVLQQVLSPQLVPTAGAAADGLAVVIALVLRLVWTLFEVACAGSLWMFARPMGDSITATKKPGHEKRQVTADG</sequence>
<evidence type="ECO:0000256" key="6">
    <source>
        <dbReference type="SAM" id="Phobius"/>
    </source>
</evidence>
<dbReference type="GO" id="GO:0005886">
    <property type="term" value="C:plasma membrane"/>
    <property type="evidence" value="ECO:0007669"/>
    <property type="project" value="UniProtKB-SubCell"/>
</dbReference>
<keyword evidence="3 6" id="KW-0812">Transmembrane</keyword>
<feature type="transmembrane region" description="Helical" evidence="6">
    <location>
        <begin position="121"/>
        <end position="139"/>
    </location>
</feature>
<feature type="transmembrane region" description="Helical" evidence="6">
    <location>
        <begin position="235"/>
        <end position="255"/>
    </location>
</feature>
<dbReference type="Proteomes" id="UP000214646">
    <property type="component" value="Unassembled WGS sequence"/>
</dbReference>
<gene>
    <name evidence="7" type="ORF">FRUB_00904</name>
</gene>
<dbReference type="Pfam" id="PF03706">
    <property type="entry name" value="LPG_synthase_TM"/>
    <property type="match status" value="1"/>
</dbReference>
<proteinExistence type="predicted"/>
<feature type="transmembrane region" description="Helical" evidence="6">
    <location>
        <begin position="41"/>
        <end position="60"/>
    </location>
</feature>
<evidence type="ECO:0000256" key="4">
    <source>
        <dbReference type="ARBA" id="ARBA00022989"/>
    </source>
</evidence>
<dbReference type="InterPro" id="IPR022791">
    <property type="entry name" value="L-PG_synthase/AglD"/>
</dbReference>
<dbReference type="AlphaFoldDB" id="A0A225EFT1"/>
<comment type="caution">
    <text evidence="7">The sequence shown here is derived from an EMBL/GenBank/DDBJ whole genome shotgun (WGS) entry which is preliminary data.</text>
</comment>
<evidence type="ECO:0008006" key="9">
    <source>
        <dbReference type="Google" id="ProtNLM"/>
    </source>
</evidence>
<evidence type="ECO:0000256" key="5">
    <source>
        <dbReference type="ARBA" id="ARBA00023136"/>
    </source>
</evidence>
<feature type="transmembrane region" description="Helical" evidence="6">
    <location>
        <begin position="151"/>
        <end position="172"/>
    </location>
</feature>
<keyword evidence="2" id="KW-1003">Cell membrane</keyword>
<accession>A0A225EFT1</accession>
<organism evidence="7 8">
    <name type="scientific">Fimbriiglobus ruber</name>
    <dbReference type="NCBI Taxonomy" id="1908690"/>
    <lineage>
        <taxon>Bacteria</taxon>
        <taxon>Pseudomonadati</taxon>
        <taxon>Planctomycetota</taxon>
        <taxon>Planctomycetia</taxon>
        <taxon>Gemmatales</taxon>
        <taxon>Gemmataceae</taxon>
        <taxon>Fimbriiglobus</taxon>
    </lineage>
</organism>
<name>A0A225EFT1_9BACT</name>
<evidence type="ECO:0000313" key="8">
    <source>
        <dbReference type="Proteomes" id="UP000214646"/>
    </source>
</evidence>
<protein>
    <recommendedName>
        <fullName evidence="9">Flippase-like domain-containing protein</fullName>
    </recommendedName>
</protein>
<keyword evidence="8" id="KW-1185">Reference proteome</keyword>